<dbReference type="SUPFAM" id="SSF143422">
    <property type="entry name" value="Transposase IS200-like"/>
    <property type="match status" value="1"/>
</dbReference>
<dbReference type="PANTHER" id="PTHR34322">
    <property type="entry name" value="TRANSPOSASE, Y1_TNP DOMAIN-CONTAINING"/>
    <property type="match status" value="1"/>
</dbReference>
<dbReference type="InterPro" id="IPR002686">
    <property type="entry name" value="Transposase_17"/>
</dbReference>
<proteinExistence type="predicted"/>
<dbReference type="Pfam" id="PF01797">
    <property type="entry name" value="Y1_Tnp"/>
    <property type="match status" value="1"/>
</dbReference>
<dbReference type="PANTHER" id="PTHR34322:SF2">
    <property type="entry name" value="TRANSPOSASE IS200-LIKE DOMAIN-CONTAINING PROTEIN"/>
    <property type="match status" value="1"/>
</dbReference>
<dbReference type="Gene3D" id="3.30.70.1290">
    <property type="entry name" value="Transposase IS200-like"/>
    <property type="match status" value="1"/>
</dbReference>
<evidence type="ECO:0000259" key="1">
    <source>
        <dbReference type="SMART" id="SM01321"/>
    </source>
</evidence>
<dbReference type="SMART" id="SM01321">
    <property type="entry name" value="Y1_Tnp"/>
    <property type="match status" value="1"/>
</dbReference>
<evidence type="ECO:0000313" key="3">
    <source>
        <dbReference type="Proteomes" id="UP000178199"/>
    </source>
</evidence>
<comment type="caution">
    <text evidence="2">The sequence shown here is derived from an EMBL/GenBank/DDBJ whole genome shotgun (WGS) entry which is preliminary data.</text>
</comment>
<name>A0A1G2Q472_9BACT</name>
<dbReference type="GO" id="GO:0003677">
    <property type="term" value="F:DNA binding"/>
    <property type="evidence" value="ECO:0007669"/>
    <property type="project" value="InterPro"/>
</dbReference>
<accession>A0A1G2Q472</accession>
<dbReference type="InterPro" id="IPR036515">
    <property type="entry name" value="Transposase_17_sf"/>
</dbReference>
<organism evidence="2 3">
    <name type="scientific">Candidatus Veblenbacteria bacterium RIFOXYC1_FULL_42_9</name>
    <dbReference type="NCBI Taxonomy" id="1802427"/>
    <lineage>
        <taxon>Bacteria</taxon>
        <taxon>Candidatus Vebleniibacteriota</taxon>
    </lineage>
</organism>
<gene>
    <name evidence="2" type="ORF">A2429_03045</name>
</gene>
<feature type="domain" description="Transposase IS200-like" evidence="1">
    <location>
        <begin position="10"/>
        <end position="141"/>
    </location>
</feature>
<reference evidence="2 3" key="1">
    <citation type="journal article" date="2016" name="Nat. Commun.">
        <title>Thousands of microbial genomes shed light on interconnected biogeochemical processes in an aquifer system.</title>
        <authorList>
            <person name="Anantharaman K."/>
            <person name="Brown C.T."/>
            <person name="Hug L.A."/>
            <person name="Sharon I."/>
            <person name="Castelle C.J."/>
            <person name="Probst A.J."/>
            <person name="Thomas B.C."/>
            <person name="Singh A."/>
            <person name="Wilkins M.J."/>
            <person name="Karaoz U."/>
            <person name="Brodie E.L."/>
            <person name="Williams K.H."/>
            <person name="Hubbard S.S."/>
            <person name="Banfield J.F."/>
        </authorList>
    </citation>
    <scope>NUCLEOTIDE SEQUENCE [LARGE SCALE GENOMIC DNA]</scope>
</reference>
<dbReference type="GO" id="GO:0006313">
    <property type="term" value="P:DNA transposition"/>
    <property type="evidence" value="ECO:0007669"/>
    <property type="project" value="InterPro"/>
</dbReference>
<dbReference type="AlphaFoldDB" id="A0A1G2Q472"/>
<dbReference type="Proteomes" id="UP000178199">
    <property type="component" value="Unassembled WGS sequence"/>
</dbReference>
<dbReference type="GO" id="GO:0004803">
    <property type="term" value="F:transposase activity"/>
    <property type="evidence" value="ECO:0007669"/>
    <property type="project" value="InterPro"/>
</dbReference>
<evidence type="ECO:0000313" key="2">
    <source>
        <dbReference type="EMBL" id="OHA55344.1"/>
    </source>
</evidence>
<protein>
    <recommendedName>
        <fullName evidence="1">Transposase IS200-like domain-containing protein</fullName>
    </recommendedName>
</protein>
<dbReference type="EMBL" id="MHTD01000035">
    <property type="protein sequence ID" value="OHA55344.1"/>
    <property type="molecule type" value="Genomic_DNA"/>
</dbReference>
<sequence>MNNRDYKNSVKDGIYHIYNRGNDKMAIFKNSEDYSFFTFRIRQYLFPEESLSIPGSRIVPLPDKSFSLLCYCLMPNHFHMMIRQNTELPISVLMLKLATSYSKYFNTKYKRVGHVFQDRYKQVPVMGNRQLLWLSAYIHQNPKKAKIVSDSLKYDWSSYQDYLSHQSFSLVTGSELILDQFKTRKEYGHFVDDSYKLLDEKEELREVLMGDELSKEILK</sequence>